<feature type="domain" description="FAS1" evidence="2">
    <location>
        <begin position="105"/>
        <end position="254"/>
    </location>
</feature>
<dbReference type="eggNOG" id="KOG1437">
    <property type="taxonomic scope" value="Eukaryota"/>
</dbReference>
<feature type="compositionally biased region" description="Polar residues" evidence="1">
    <location>
        <begin position="413"/>
        <end position="423"/>
    </location>
</feature>
<evidence type="ECO:0000313" key="4">
    <source>
        <dbReference type="Proteomes" id="UP000018144"/>
    </source>
</evidence>
<dbReference type="OrthoDB" id="286301at2759"/>
<evidence type="ECO:0000259" key="2">
    <source>
        <dbReference type="PROSITE" id="PS50213"/>
    </source>
</evidence>
<dbReference type="Gene3D" id="2.30.180.10">
    <property type="entry name" value="FAS1 domain"/>
    <property type="match status" value="2"/>
</dbReference>
<accession>U4LGK2</accession>
<dbReference type="SUPFAM" id="SSF82153">
    <property type="entry name" value="FAS1 domain"/>
    <property type="match status" value="2"/>
</dbReference>
<feature type="region of interest" description="Disordered" evidence="1">
    <location>
        <begin position="390"/>
        <end position="433"/>
    </location>
</feature>
<name>U4LGK2_PYROM</name>
<dbReference type="PROSITE" id="PS50213">
    <property type="entry name" value="FAS1"/>
    <property type="match status" value="2"/>
</dbReference>
<protein>
    <submittedName>
        <fullName evidence="3">Similar to Uncharacterized protein sll1483 acc. no. P74615</fullName>
    </submittedName>
</protein>
<dbReference type="FunFam" id="2.30.180.10:FF:000032">
    <property type="entry name" value="Fasciclin domain-containing protein, putative"/>
    <property type="match status" value="1"/>
</dbReference>
<keyword evidence="4" id="KW-1185">Reference proteome</keyword>
<dbReference type="OMA" id="RGIFSYQ"/>
<dbReference type="GO" id="GO:0016236">
    <property type="term" value="P:macroautophagy"/>
    <property type="evidence" value="ECO:0007669"/>
    <property type="project" value="TreeGrafter"/>
</dbReference>
<proteinExistence type="predicted"/>
<sequence length="455" mass="48709">MTSTRSILGCVPAKHRINHLPCYKPPIRLHHSTCSSSFTSQHAPSSSTSSYLDTRPLPFVHPLYLLTLVTHRLSACSSTSINMQLSKQLFTLVSMTCLALSQAADPMIMELLASDAGKDLTMLAESIKSADLADTLTMAKNVTILAPNNEAFKAFMEMPKNKEISQDVLKQALTYHVLEGMVKSKDLTMMPMYYPSILVEGQFRMLDGMKQVVTGFKHGDSMIHFNGGLAVSSMVTKGDIMFDGGIIHIIDKVLPPPMNISMTAEATNMTKILGALKKAKLTDALDKAKKVTVFVPNDMAFDNIASVVNNATMESLTSILKYHVIEGTVAYSGGLKDMEVKAMDGKMLKITVGKDDKGATTVMVNGAKVIMADVLTSNGVIHVIDQVLNPDNMGEKPDPTKPSKPAFPGAASGTANLPSSMPENPTPPKNSAAGKMGISSIAALIAGVFAFGIIA</sequence>
<dbReference type="PANTHER" id="PTHR10900">
    <property type="entry name" value="PERIOSTIN-RELATED"/>
    <property type="match status" value="1"/>
</dbReference>
<dbReference type="STRING" id="1076935.U4LGK2"/>
<dbReference type="AlphaFoldDB" id="U4LGK2"/>
<dbReference type="Pfam" id="PF02469">
    <property type="entry name" value="Fasciclin"/>
    <property type="match status" value="2"/>
</dbReference>
<dbReference type="SMART" id="SM00554">
    <property type="entry name" value="FAS1"/>
    <property type="match status" value="2"/>
</dbReference>
<evidence type="ECO:0000313" key="3">
    <source>
        <dbReference type="EMBL" id="CCX31234.1"/>
    </source>
</evidence>
<gene>
    <name evidence="3" type="ORF">PCON_10365</name>
</gene>
<dbReference type="EMBL" id="HF935560">
    <property type="protein sequence ID" value="CCX31234.1"/>
    <property type="molecule type" value="Genomic_DNA"/>
</dbReference>
<dbReference type="InterPro" id="IPR000782">
    <property type="entry name" value="FAS1_domain"/>
</dbReference>
<dbReference type="InterPro" id="IPR036378">
    <property type="entry name" value="FAS1_dom_sf"/>
</dbReference>
<dbReference type="GO" id="GO:0000329">
    <property type="term" value="C:fungal-type vacuole membrane"/>
    <property type="evidence" value="ECO:0007669"/>
    <property type="project" value="TreeGrafter"/>
</dbReference>
<feature type="domain" description="FAS1" evidence="2">
    <location>
        <begin position="256"/>
        <end position="388"/>
    </location>
</feature>
<evidence type="ECO:0000256" key="1">
    <source>
        <dbReference type="SAM" id="MobiDB-lite"/>
    </source>
</evidence>
<dbReference type="InterPro" id="IPR050904">
    <property type="entry name" value="Adhesion/Biosynth-related"/>
</dbReference>
<organism evidence="3 4">
    <name type="scientific">Pyronema omphalodes (strain CBS 100304)</name>
    <name type="common">Pyronema confluens</name>
    <dbReference type="NCBI Taxonomy" id="1076935"/>
    <lineage>
        <taxon>Eukaryota</taxon>
        <taxon>Fungi</taxon>
        <taxon>Dikarya</taxon>
        <taxon>Ascomycota</taxon>
        <taxon>Pezizomycotina</taxon>
        <taxon>Pezizomycetes</taxon>
        <taxon>Pezizales</taxon>
        <taxon>Pyronemataceae</taxon>
        <taxon>Pyronema</taxon>
    </lineage>
</organism>
<dbReference type="PANTHER" id="PTHR10900:SF77">
    <property type="entry name" value="FI19380P1"/>
    <property type="match status" value="1"/>
</dbReference>
<dbReference type="Proteomes" id="UP000018144">
    <property type="component" value="Unassembled WGS sequence"/>
</dbReference>
<reference evidence="3 4" key="1">
    <citation type="journal article" date="2013" name="PLoS Genet.">
        <title>The genome and development-dependent transcriptomes of Pyronema confluens: a window into fungal evolution.</title>
        <authorList>
            <person name="Traeger S."/>
            <person name="Altegoer F."/>
            <person name="Freitag M."/>
            <person name="Gabaldon T."/>
            <person name="Kempken F."/>
            <person name="Kumar A."/>
            <person name="Marcet-Houben M."/>
            <person name="Poggeler S."/>
            <person name="Stajich J.E."/>
            <person name="Nowrousian M."/>
        </authorList>
    </citation>
    <scope>NUCLEOTIDE SEQUENCE [LARGE SCALE GENOMIC DNA]</scope>
    <source>
        <strain evidence="4">CBS 100304</strain>
        <tissue evidence="3">Vegetative mycelium</tissue>
    </source>
</reference>